<dbReference type="PANTHER" id="PTHR10572:SF24">
    <property type="entry name" value="3-HYDROXY-3-METHYLGLUTARYL-COENZYME A REDUCTASE"/>
    <property type="match status" value="1"/>
</dbReference>
<dbReference type="Gene3D" id="3.90.1200.10">
    <property type="match status" value="1"/>
</dbReference>
<dbReference type="Pfam" id="PF00368">
    <property type="entry name" value="HMG-CoA_red"/>
    <property type="match status" value="1"/>
</dbReference>
<accession>A0ABV6BRZ7</accession>
<sequence length="769" mass="86068">MENYPIVPGRGLVTAYSTKLRHDHLDELGHSTKYISASSLFHADIQNKIESYIGSVEIPVGLVGPLLHIGEDKEEWVYAGAATLEGALVASMNRGAKAASLSGGVKTSFVHQKMSRCPMFVFNDAAAAALFYNWLQDKYHSIKKEAEKYSNHAQLLSIEPVCITNAVHLRFYYRTGDASGQNMTTTCTWHAMLFIVELFTKETAVAIKNYVIEGNGSSDKKISAHSVEKGRGVHVVAECHLKEEVIENVLRTTSDDVLRCYAPSLMLAKKDNMFGYNINVANAIAAIFAATGQDLGCVHESSVGMLHLEKAKDGLYISLTLPTLVIGTVGGGTSVPKQKEMLELMQCHGKGGLERFARLIAAFALSLEISTYAAIVSGAFAKAHEKLGRNKPVNWLIKSELNQSLMNEIMGGLSDDYAALSVSFEEREMENGIITSLTGKTSQKLIGFFPFTAKSTQYSMLLLVKSKALDQDIIKGMHNMAAAIDPALSDLIYNCRNHTEYYNCHRKELFIYEDLYNSGFCVTPAYYGKKEDLQREIYLLVMEYLTKDSMHLFNTENSPEMWGELDIEKAITAITDIHLHYHAKDSQIPGHLINRFDPSKSASLYEKLISIILKEEAASESIEDLKRLSDFLQDITKGSIENVLPICLVHNDFNPRNAGIRSNGEVCIYDWELAVKNIPHRDIVEFLAFVITDSENMSILEMHLGRHAAAWGRDLNDKDWLNGYAYALKEFMVCRMSFYKVSEILMKLKFPDRVMKNCFAMLSYIENRL</sequence>
<comment type="caution">
    <text evidence="4">The sequence shown here is derived from an EMBL/GenBank/DDBJ whole genome shotgun (WGS) entry which is preliminary data.</text>
</comment>
<dbReference type="InterPro" id="IPR002202">
    <property type="entry name" value="HMG_CoA_Rdtase"/>
</dbReference>
<dbReference type="InterPro" id="IPR002575">
    <property type="entry name" value="Aminoglycoside_PTrfase"/>
</dbReference>
<evidence type="ECO:0000256" key="2">
    <source>
        <dbReference type="ARBA" id="ARBA00023002"/>
    </source>
</evidence>
<protein>
    <submittedName>
        <fullName evidence="4">Phosphotransferase</fullName>
    </submittedName>
</protein>
<dbReference type="Gene3D" id="3.30.70.420">
    <property type="entry name" value="Hydroxymethylglutaryl-CoA reductase, class I/II, NAD/NADP-binding domain"/>
    <property type="match status" value="1"/>
</dbReference>
<comment type="similarity">
    <text evidence="1">Belongs to the HMG-CoA reductase family.</text>
</comment>
<dbReference type="Gene3D" id="3.90.770.10">
    <property type="entry name" value="3-hydroxy-3-methylglutaryl-coenzyme A Reductase, Chain A, domain 2"/>
    <property type="match status" value="1"/>
</dbReference>
<evidence type="ECO:0000313" key="5">
    <source>
        <dbReference type="Proteomes" id="UP001589734"/>
    </source>
</evidence>
<dbReference type="PANTHER" id="PTHR10572">
    <property type="entry name" value="3-HYDROXY-3-METHYLGLUTARYL-COENZYME A REDUCTASE"/>
    <property type="match status" value="1"/>
</dbReference>
<dbReference type="InterPro" id="IPR023074">
    <property type="entry name" value="HMG_CoA_Rdtase_cat_sf"/>
</dbReference>
<keyword evidence="5" id="KW-1185">Reference proteome</keyword>
<evidence type="ECO:0000256" key="1">
    <source>
        <dbReference type="ARBA" id="ARBA00007661"/>
    </source>
</evidence>
<dbReference type="Proteomes" id="UP001589734">
    <property type="component" value="Unassembled WGS sequence"/>
</dbReference>
<evidence type="ECO:0000313" key="4">
    <source>
        <dbReference type="EMBL" id="MFC0078210.1"/>
    </source>
</evidence>
<keyword evidence="2" id="KW-0560">Oxidoreductase</keyword>
<name>A0ABV6BRZ7_9FLAO</name>
<dbReference type="Pfam" id="PF01636">
    <property type="entry name" value="APH"/>
    <property type="match status" value="1"/>
</dbReference>
<dbReference type="PRINTS" id="PR00071">
    <property type="entry name" value="HMGCOARDTASE"/>
</dbReference>
<dbReference type="PROSITE" id="PS00318">
    <property type="entry name" value="HMG_COA_REDUCTASE_2"/>
    <property type="match status" value="1"/>
</dbReference>
<organism evidence="4 5">
    <name type="scientific">Flavobacterium procerum</name>
    <dbReference type="NCBI Taxonomy" id="1455569"/>
    <lineage>
        <taxon>Bacteria</taxon>
        <taxon>Pseudomonadati</taxon>
        <taxon>Bacteroidota</taxon>
        <taxon>Flavobacteriia</taxon>
        <taxon>Flavobacteriales</taxon>
        <taxon>Flavobacteriaceae</taxon>
        <taxon>Flavobacterium</taxon>
    </lineage>
</organism>
<proteinExistence type="inferred from homology"/>
<dbReference type="InterPro" id="IPR023076">
    <property type="entry name" value="HMG_CoA_Rdtase_CS"/>
</dbReference>
<dbReference type="InterPro" id="IPR009023">
    <property type="entry name" value="HMG_CoA_Rdtase_NAD(P)-bd_sf"/>
</dbReference>
<evidence type="ECO:0000259" key="3">
    <source>
        <dbReference type="Pfam" id="PF01636"/>
    </source>
</evidence>
<dbReference type="RefSeq" id="WP_379682252.1">
    <property type="nucleotide sequence ID" value="NZ_JBHLYW010000009.1"/>
</dbReference>
<reference evidence="4 5" key="1">
    <citation type="submission" date="2024-09" db="EMBL/GenBank/DDBJ databases">
        <authorList>
            <person name="Sun Q."/>
            <person name="Mori K."/>
        </authorList>
    </citation>
    <scope>NUCLEOTIDE SEQUENCE [LARGE SCALE GENOMIC DNA]</scope>
    <source>
        <strain evidence="4 5">CGMCC 1.12926</strain>
    </source>
</reference>
<gene>
    <name evidence="4" type="ORF">ACFFLS_14255</name>
</gene>
<feature type="domain" description="Aminoglycoside phosphotransferase" evidence="3">
    <location>
        <begin position="639"/>
        <end position="705"/>
    </location>
</feature>
<dbReference type="PROSITE" id="PS50065">
    <property type="entry name" value="HMG_COA_REDUCTASE_4"/>
    <property type="match status" value="1"/>
</dbReference>
<dbReference type="InterPro" id="IPR009029">
    <property type="entry name" value="HMG_CoA_Rdtase_sub-bd_dom_sf"/>
</dbReference>
<dbReference type="SUPFAM" id="SSF55035">
    <property type="entry name" value="NAD-binding domain of HMG-CoA reductase"/>
    <property type="match status" value="1"/>
</dbReference>
<dbReference type="InterPro" id="IPR011009">
    <property type="entry name" value="Kinase-like_dom_sf"/>
</dbReference>
<dbReference type="SUPFAM" id="SSF56542">
    <property type="entry name" value="Substrate-binding domain of HMG-CoA reductase"/>
    <property type="match status" value="1"/>
</dbReference>
<dbReference type="SUPFAM" id="SSF56112">
    <property type="entry name" value="Protein kinase-like (PK-like)"/>
    <property type="match status" value="1"/>
</dbReference>
<dbReference type="EMBL" id="JBHLYW010000009">
    <property type="protein sequence ID" value="MFC0078210.1"/>
    <property type="molecule type" value="Genomic_DNA"/>
</dbReference>